<dbReference type="RefSeq" id="WP_269039901.1">
    <property type="nucleotide sequence ID" value="NZ_CP114040.1"/>
</dbReference>
<evidence type="ECO:0000313" key="1">
    <source>
        <dbReference type="EMBL" id="WAS97530.1"/>
    </source>
</evidence>
<reference evidence="1" key="1">
    <citation type="submission" date="2022-11" db="EMBL/GenBank/DDBJ databases">
        <title>Minimal conservation of predation-associated metabolite biosynthetic gene clusters underscores biosynthetic potential of Myxococcota including descriptions for ten novel species: Archangium lansinium sp. nov., Myxococcus landrumus sp. nov., Nannocystis bai.</title>
        <authorList>
            <person name="Ahearne A."/>
            <person name="Stevens C."/>
            <person name="Dowd S."/>
        </authorList>
    </citation>
    <scope>NUCLEOTIDE SEQUENCE</scope>
    <source>
        <strain evidence="1">Fl3</strain>
    </source>
</reference>
<sequence length="438" mass="45553">MRRAAVVAALLALLAALAVWLGTRERTASRPGPRKNRSATATQVTAAVEGDAPVQGVARRADVDRSGQGVVRGRIVDRDGVPVSDGRVILHCLASGTDRSAPIDGGVIEPGAEGEFSGPGCRGVVCAELRHPTLVPRDPWVLEPNRPPVTLVAQALGRVVGSVSDGEGRAVAGAQIWVRRGADDDPAALPPFTSRNTVSDGEGFFSFARVEKPPCDPCGEASGRCEPGDPRDVPTYASLMLIARAPGFRPTEKEVSVDDEEGWQIVLAPPLSPLQGTVSDAEGRPYARARVLARAHTRGYEVHQARVDGGQFSLAELGEGSYDLRVVQDGVELANSGGHVAGETIALVGNVPALGRAVTLAVVRRGSDEAVVGAVVDGGPFAGARTSEEGTVGAADVLPGTYALGVRVRGLRSQRGQVTIPDDDAGPWTGRIEVDDSP</sequence>
<name>A0ABY7HE15_9BACT</name>
<dbReference type="EMBL" id="CP114040">
    <property type="protein sequence ID" value="WAS97530.1"/>
    <property type="molecule type" value="Genomic_DNA"/>
</dbReference>
<evidence type="ECO:0000313" key="2">
    <source>
        <dbReference type="Proteomes" id="UP001164459"/>
    </source>
</evidence>
<accession>A0ABY7HE15</accession>
<dbReference type="Proteomes" id="UP001164459">
    <property type="component" value="Chromosome"/>
</dbReference>
<organism evidence="1 2">
    <name type="scientific">Nannocystis punicea</name>
    <dbReference type="NCBI Taxonomy" id="2995304"/>
    <lineage>
        <taxon>Bacteria</taxon>
        <taxon>Pseudomonadati</taxon>
        <taxon>Myxococcota</taxon>
        <taxon>Polyangia</taxon>
        <taxon>Nannocystales</taxon>
        <taxon>Nannocystaceae</taxon>
        <taxon>Nannocystis</taxon>
    </lineage>
</organism>
<proteinExistence type="predicted"/>
<keyword evidence="2" id="KW-1185">Reference proteome</keyword>
<protein>
    <submittedName>
        <fullName evidence="1">Carboxypeptidase-like regulatory domain-containing protein</fullName>
    </submittedName>
</protein>
<gene>
    <name evidence="1" type="ORF">O0S08_15400</name>
</gene>